<feature type="domain" description="PAS" evidence="2">
    <location>
        <begin position="252"/>
        <end position="296"/>
    </location>
</feature>
<dbReference type="InterPro" id="IPR035965">
    <property type="entry name" value="PAS-like_dom_sf"/>
</dbReference>
<feature type="non-terminal residue" evidence="4">
    <location>
        <position position="463"/>
    </location>
</feature>
<dbReference type="NCBIfam" id="TIGR00229">
    <property type="entry name" value="sensory_box"/>
    <property type="match status" value="2"/>
</dbReference>
<dbReference type="Pfam" id="PF13426">
    <property type="entry name" value="PAS_9"/>
    <property type="match status" value="1"/>
</dbReference>
<dbReference type="InterPro" id="IPR000014">
    <property type="entry name" value="PAS"/>
</dbReference>
<feature type="domain" description="PAS" evidence="2">
    <location>
        <begin position="101"/>
        <end position="169"/>
    </location>
</feature>
<evidence type="ECO:0000313" key="5">
    <source>
        <dbReference type="Proteomes" id="UP000319836"/>
    </source>
</evidence>
<accession>A0A538U1Z2</accession>
<dbReference type="InterPro" id="IPR001610">
    <property type="entry name" value="PAC"/>
</dbReference>
<gene>
    <name evidence="4" type="ORF">E6K80_10255</name>
</gene>
<dbReference type="AlphaFoldDB" id="A0A538U1Z2"/>
<dbReference type="CDD" id="cd00130">
    <property type="entry name" value="PAS"/>
    <property type="match status" value="2"/>
</dbReference>
<organism evidence="4 5">
    <name type="scientific">Eiseniibacteriota bacterium</name>
    <dbReference type="NCBI Taxonomy" id="2212470"/>
    <lineage>
        <taxon>Bacteria</taxon>
        <taxon>Candidatus Eiseniibacteriota</taxon>
    </lineage>
</organism>
<name>A0A538U1Z2_UNCEI</name>
<evidence type="ECO:0000313" key="4">
    <source>
        <dbReference type="EMBL" id="TMQ69888.1"/>
    </source>
</evidence>
<dbReference type="PROSITE" id="PS50112">
    <property type="entry name" value="PAS"/>
    <property type="match status" value="2"/>
</dbReference>
<evidence type="ECO:0000259" key="3">
    <source>
        <dbReference type="PROSITE" id="PS50113"/>
    </source>
</evidence>
<comment type="caution">
    <text evidence="4">The sequence shown here is derived from an EMBL/GenBank/DDBJ whole genome shotgun (WGS) entry which is preliminary data.</text>
</comment>
<protein>
    <submittedName>
        <fullName evidence="4">PAS domain S-box protein</fullName>
    </submittedName>
</protein>
<feature type="compositionally biased region" description="Low complexity" evidence="1">
    <location>
        <begin position="25"/>
        <end position="38"/>
    </location>
</feature>
<dbReference type="Proteomes" id="UP000319836">
    <property type="component" value="Unassembled WGS sequence"/>
</dbReference>
<feature type="region of interest" description="Disordered" evidence="1">
    <location>
        <begin position="19"/>
        <end position="38"/>
    </location>
</feature>
<dbReference type="PANTHER" id="PTHR44757:SF2">
    <property type="entry name" value="BIOFILM ARCHITECTURE MAINTENANCE PROTEIN MBAA"/>
    <property type="match status" value="1"/>
</dbReference>
<dbReference type="SMART" id="SM00091">
    <property type="entry name" value="PAS"/>
    <property type="match status" value="2"/>
</dbReference>
<dbReference type="Pfam" id="PF08448">
    <property type="entry name" value="PAS_4"/>
    <property type="match status" value="1"/>
</dbReference>
<dbReference type="InterPro" id="IPR000700">
    <property type="entry name" value="PAS-assoc_C"/>
</dbReference>
<dbReference type="Gene3D" id="3.30.450.20">
    <property type="entry name" value="PAS domain"/>
    <property type="match status" value="3"/>
</dbReference>
<dbReference type="InterPro" id="IPR052155">
    <property type="entry name" value="Biofilm_reg_signaling"/>
</dbReference>
<dbReference type="EMBL" id="VBPA01000256">
    <property type="protein sequence ID" value="TMQ69888.1"/>
    <property type="molecule type" value="Genomic_DNA"/>
</dbReference>
<dbReference type="SMART" id="SM00086">
    <property type="entry name" value="PAC"/>
    <property type="match status" value="3"/>
</dbReference>
<dbReference type="PROSITE" id="PS50113">
    <property type="entry name" value="PAC"/>
    <property type="match status" value="1"/>
</dbReference>
<dbReference type="PANTHER" id="PTHR44757">
    <property type="entry name" value="DIGUANYLATE CYCLASE DGCP"/>
    <property type="match status" value="1"/>
</dbReference>
<reference evidence="4 5" key="1">
    <citation type="journal article" date="2019" name="Nat. Microbiol.">
        <title>Mediterranean grassland soil C-N compound turnover is dependent on rainfall and depth, and is mediated by genomically divergent microorganisms.</title>
        <authorList>
            <person name="Diamond S."/>
            <person name="Andeer P.F."/>
            <person name="Li Z."/>
            <person name="Crits-Christoph A."/>
            <person name="Burstein D."/>
            <person name="Anantharaman K."/>
            <person name="Lane K.R."/>
            <person name="Thomas B.C."/>
            <person name="Pan C."/>
            <person name="Northen T.R."/>
            <person name="Banfield J.F."/>
        </authorList>
    </citation>
    <scope>NUCLEOTIDE SEQUENCE [LARGE SCALE GENOMIC DNA]</scope>
    <source>
        <strain evidence="4">WS_10</strain>
    </source>
</reference>
<evidence type="ECO:0000259" key="2">
    <source>
        <dbReference type="PROSITE" id="PS50112"/>
    </source>
</evidence>
<dbReference type="SUPFAM" id="SSF55785">
    <property type="entry name" value="PYP-like sensor domain (PAS domain)"/>
    <property type="match status" value="3"/>
</dbReference>
<feature type="domain" description="PAC" evidence="3">
    <location>
        <begin position="171"/>
        <end position="225"/>
    </location>
</feature>
<proteinExistence type="predicted"/>
<evidence type="ECO:0000256" key="1">
    <source>
        <dbReference type="SAM" id="MobiDB-lite"/>
    </source>
</evidence>
<sequence>MPARATARRSICASGCWAPSPSTPPSVSRSWDATTATSTPTDAMARSWASRSRRSWGVLWRAGGRERLFDVVYEPERKGGNVESVVVAITDISDRKAVETSLRDQAGLLELAHDAIMLLEMDGTITFWNQGAAETYGFTAEESLGNVAHRLLHTVFPQPLSEIYEAAERQGRWEGELIHSRRDGRRIVVTSRWAVQPAMGDRPARIMEINRDVTERKTAEAALKEKEAELLLVTGASPIILMRCGRDLRYRFVNRAGAELFGLTPQEMIGRPMRVVMGDEAFARVEPFIERVLRGESVEYELEIPYPRAGLRWMRGSFIPDVSESVVVGWFASITDVTERKRVEDKLRDSERTERLLAEIGALAAKGVGRPLDHVVHDICAHVAAEMGVSRCGYGLVDVEEGWATVETEWCGSLPPLRGRYALSNVAPHLVADGLAGRVTVLRDLTVDPRTTNRYDGLYAPVA</sequence>
<dbReference type="InterPro" id="IPR013656">
    <property type="entry name" value="PAS_4"/>
</dbReference>